<feature type="domain" description="Piezo THU9 and anchor" evidence="16">
    <location>
        <begin position="1895"/>
        <end position="2132"/>
    </location>
</feature>
<feature type="transmembrane region" description="Helical" evidence="11">
    <location>
        <begin position="2110"/>
        <end position="2133"/>
    </location>
</feature>
<keyword evidence="3" id="KW-0813">Transport</keyword>
<feature type="transmembrane region" description="Helical" evidence="11">
    <location>
        <begin position="281"/>
        <end position="300"/>
    </location>
</feature>
<dbReference type="PANTHER" id="PTHR47049:SF2">
    <property type="entry name" value="PIEZO-TYPE MECHANOSENSITIVE ION CHANNEL HOMOLOG"/>
    <property type="match status" value="1"/>
</dbReference>
<evidence type="ECO:0000256" key="10">
    <source>
        <dbReference type="SAM" id="MobiDB-lite"/>
    </source>
</evidence>
<feature type="region of interest" description="Disordered" evidence="10">
    <location>
        <begin position="1611"/>
        <end position="1639"/>
    </location>
</feature>
<keyword evidence="9" id="KW-0407">Ion channel</keyword>
<feature type="transmembrane region" description="Helical" evidence="11">
    <location>
        <begin position="1939"/>
        <end position="1959"/>
    </location>
</feature>
<evidence type="ECO:0000256" key="4">
    <source>
        <dbReference type="ARBA" id="ARBA00022475"/>
    </source>
</evidence>
<feature type="transmembrane region" description="Helical" evidence="11">
    <location>
        <begin position="974"/>
        <end position="991"/>
    </location>
</feature>
<evidence type="ECO:0000313" key="18">
    <source>
        <dbReference type="RefSeq" id="XP_017768655.1"/>
    </source>
</evidence>
<reference evidence="18" key="1">
    <citation type="submission" date="2025-08" db="UniProtKB">
        <authorList>
            <consortium name="RefSeq"/>
        </authorList>
    </citation>
    <scope>IDENTIFICATION</scope>
    <source>
        <tissue evidence="18">Whole Larva</tissue>
    </source>
</reference>
<feature type="compositionally biased region" description="Basic and acidic residues" evidence="10">
    <location>
        <begin position="1614"/>
        <end position="1623"/>
    </location>
</feature>
<comment type="subcellular location">
    <subcellularLocation>
        <location evidence="1">Cell membrane</location>
        <topology evidence="1">Multi-pass membrane protein</topology>
    </subcellularLocation>
</comment>
<keyword evidence="4" id="KW-1003">Cell membrane</keyword>
<feature type="transmembrane region" description="Helical" evidence="11">
    <location>
        <begin position="1528"/>
        <end position="1550"/>
    </location>
</feature>
<gene>
    <name evidence="18" type="primary">LOC108556880</name>
</gene>
<feature type="transmembrane region" description="Helical" evidence="11">
    <location>
        <begin position="1144"/>
        <end position="1161"/>
    </location>
</feature>
<feature type="transmembrane region" description="Helical" evidence="11">
    <location>
        <begin position="1020"/>
        <end position="1042"/>
    </location>
</feature>
<dbReference type="InterPro" id="IPR056769">
    <property type="entry name" value="Piezo_TM1-24"/>
</dbReference>
<feature type="transmembrane region" description="Helical" evidence="11">
    <location>
        <begin position="1968"/>
        <end position="1989"/>
    </location>
</feature>
<feature type="transmembrane region" description="Helical" evidence="11">
    <location>
        <begin position="701"/>
        <end position="722"/>
    </location>
</feature>
<dbReference type="InterPro" id="IPR031805">
    <property type="entry name" value="Piezo_TM25-28"/>
</dbReference>
<feature type="region of interest" description="Disordered" evidence="10">
    <location>
        <begin position="1454"/>
        <end position="1479"/>
    </location>
</feature>
<feature type="transmembrane region" description="Helical" evidence="11">
    <location>
        <begin position="520"/>
        <end position="540"/>
    </location>
</feature>
<feature type="transmembrane region" description="Helical" evidence="11">
    <location>
        <begin position="1662"/>
        <end position="1687"/>
    </location>
</feature>
<evidence type="ECO:0000256" key="9">
    <source>
        <dbReference type="ARBA" id="ARBA00023303"/>
    </source>
</evidence>
<organism evidence="17 18">
    <name type="scientific">Nicrophorus vespilloides</name>
    <name type="common">Boreal carrion beetle</name>
    <dbReference type="NCBI Taxonomy" id="110193"/>
    <lineage>
        <taxon>Eukaryota</taxon>
        <taxon>Metazoa</taxon>
        <taxon>Ecdysozoa</taxon>
        <taxon>Arthropoda</taxon>
        <taxon>Hexapoda</taxon>
        <taxon>Insecta</taxon>
        <taxon>Pterygota</taxon>
        <taxon>Neoptera</taxon>
        <taxon>Endopterygota</taxon>
        <taxon>Coleoptera</taxon>
        <taxon>Polyphaga</taxon>
        <taxon>Staphyliniformia</taxon>
        <taxon>Silphidae</taxon>
        <taxon>Nicrophorinae</taxon>
        <taxon>Nicrophorus</taxon>
    </lineage>
</organism>
<dbReference type="GeneID" id="108556880"/>
<evidence type="ECO:0000256" key="11">
    <source>
        <dbReference type="SAM" id="Phobius"/>
    </source>
</evidence>
<proteinExistence type="inferred from homology"/>
<feature type="compositionally biased region" description="Basic and acidic residues" evidence="10">
    <location>
        <begin position="1510"/>
        <end position="1519"/>
    </location>
</feature>
<feature type="domain" description="Piezo TM25-28" evidence="13">
    <location>
        <begin position="1121"/>
        <end position="1401"/>
    </location>
</feature>
<dbReference type="Pfam" id="PF15917">
    <property type="entry name" value="Piezo_TM25-28"/>
    <property type="match status" value="1"/>
</dbReference>
<feature type="transmembrane region" description="Helical" evidence="11">
    <location>
        <begin position="1200"/>
        <end position="1226"/>
    </location>
</feature>
<feature type="transmembrane region" description="Helical" evidence="11">
    <location>
        <begin position="2379"/>
        <end position="2402"/>
    </location>
</feature>
<feature type="transmembrane region" description="Helical" evidence="11">
    <location>
        <begin position="218"/>
        <end position="240"/>
    </location>
</feature>
<feature type="transmembrane region" description="Helical" evidence="11">
    <location>
        <begin position="478"/>
        <end position="495"/>
    </location>
</feature>
<feature type="region of interest" description="Disordered" evidence="10">
    <location>
        <begin position="742"/>
        <end position="766"/>
    </location>
</feature>
<feature type="transmembrane region" description="Helical" evidence="11">
    <location>
        <begin position="118"/>
        <end position="139"/>
    </location>
</feature>
<evidence type="ECO:0000256" key="8">
    <source>
        <dbReference type="ARBA" id="ARBA00023136"/>
    </source>
</evidence>
<feature type="domain" description="Piezo non-specific cation channel cap" evidence="12">
    <location>
        <begin position="2170"/>
        <end position="2471"/>
    </location>
</feature>
<evidence type="ECO:0000259" key="12">
    <source>
        <dbReference type="Pfam" id="PF12166"/>
    </source>
</evidence>
<evidence type="ECO:0000259" key="15">
    <source>
        <dbReference type="Pfam" id="PF24871"/>
    </source>
</evidence>
<feature type="transmembrane region" description="Helical" evidence="11">
    <location>
        <begin position="13"/>
        <end position="37"/>
    </location>
</feature>
<evidence type="ECO:0000256" key="2">
    <source>
        <dbReference type="ARBA" id="ARBA00007821"/>
    </source>
</evidence>
<sequence length="2487" mass="287729">MANFLVCSALFRVVMPLILLTCVVFRPCILSGIYLLFTLVSASVPVPTPETMNGATGIYLKILIMLSTLTGLGQLIFQCLLLLKYTPYGEILNSCGFLERLLRHAGFVRLDQLDVQNILVWVTPEVVMFLASIAFFITFKKLVMPIESHSEEEGVPQREETQVKNGKSNFFLAMGKYLTILAFCVAAIFKPSVIGGFYFLVFLSSATWWSCNKQLAKCFGVVLKICMAVVICHIFTLYTYQTQWPQEFLDPNSTYARYFGLSVMLKVNCDEPRNFIYEETIWTDYANVVALLLLYFIIAMESKQLLQAQPAKKQGTFSRLEGSFKGPLSRQLSQRLSDRRLRRSGTSKNRWQSATRKVRLLHRAGAGQKYGRGKGTILQDSTGSVIVNNEDAMDDIPMENIENGNGVADDEPSIFEQTVYILESILLFVIRTSYIATNIIMMAWSITYHSWLTFVLLLWANILWMVPNQRKFMLRSSPFLVLYAWFLLISAYIYSMNLTDEELPVIIYNIDLAQIGFQKIRIMACTPLFIKCLFTTMFWITLKQYVKEREDARNISVLADMTAPLQISVGAVTDESTKKKDKEILTRFGNVVRGILTRFWIWIVAITLFFVAITGERMTSFRILYMALFLTFILSFQVSFRAWRKIMFAFWITVIVYSMLILVLVYTYQFNHFADYWRDYLHVSEEQQLDIGLEKYDAKQLFVRLVTPTFFVIITVIQVHYFHKDFLELSKPNYGNIMDTTKSEANSSAQGGIKMMDDDDEENEDGQYSNLDLTDIENVSVKVVQKKFYKFLTFLYEIWNLCLLFLEIHMPKFVLLMAMVVCLMDTCALYLIVIVFIVLGASVGKSMLNISIYWSSFIVSILMLLRMVYQIKYIDHDIWNVNCTVNDKNLSMNDAEWLGFRKVPNGRDLPEMVKWNIVFIIIVTLWCVLKVRQINFRAMGGDFLGRPFFMFPHIKVGDSHRNLKTYLKYLANYFYYRLGVEISLIGIVATIGFRMDMYALMYAIWLCILFSLNRTTMAKVWNVFLIFIAFVISIQYIMVIGLPPSLCISFPWDSSEFLRRLQEWAYLMSATTPPPAKKIMCDFILLLLVSRQALVFRIERRYGDDYTGGSNDSIVHNAEDQNFTIPIPDFVTYSRTYLDILKKAVFLPFMWITLAIVFLAGTNRVNLFSIGYLLGSFYFLWQGSDIYLRQIPRIIQKWNVLISYNVAVITVKALLQLIGCIFIEYLEADCCWLIQLLGISCVRKFKIPGTNGAFDGNDCTVPPEYIGLAWDGACFACLVFQKRLFQSYSFFHIINDNKASAILATRGAELIEELRQKRMVEQEEEEKKIIEKIKMKMDKIKANQQKILGPNYQDSENHYVDSIFPKSNRPMYRRKEPKHYKAAIRSGDYYMFDDLDNEELDLIEDNVPIDEDDDEIKARRRSKKFTLGELLSATLKTDVGTAIRLEGGGVGVGGAKRRVSLPPQKRDTVDSQFSAPLSAPPAVSFRKENVQVHVKDEDDEDEPQPSTSRETQKDAESKKSNVHKYQKILDYVLFVFAFIESFMLSAITYLNKYTKDYRYVLKVLSREKKILKESTEYNVGIRLSPNYIWQPASTHKALLMKSEMPDTLSSSIKKTADSDESDTKPIGTSPLPYSAERDSKSTGNEIYEYDTGEMSSYDQPTILRLILAVWYIILSHSDLFCYFIIFLNQIKNATFMSLPLPLMVFFWGTLTVPRPSKTFWVTIIAYTQIIVVIKCVFQFDILPWTSKDYSSNINSASLIGIERKKDYAVWDLLLLLVVYFHRYMLKCLGLWKTTFVSIAALADGEYSVEDGELVPTSSDQTLQHSVSKRKESDLEQLVDDSETEERVELRSIELSPQEMWPASLPMVYYSRMTKYVDSMKHFFQQLFDPGSRVATDVYSYMFLCDFFNFFVILIGYSSFGTQQGDGGVSSYIEDNRVPVLFLLMLILQFLIIIVDRAIFLRKNIFAKIVFQFLQILILHIWLFVIFPVITERKINLVIPPQMYYMVKCFYLLLSAYQIRSGYPSRILGNFLCKGYNYANMFLFKGFMLIPFLFELRTVMDWMWTDTSMTVFDFIKMEDIFAHIFQLKCTRHIESEYPQPRGEKKKPLIKYFMGGGLLVIIIGIIWFPLVFFSLGNAVGEPNPPYDVTVDLKLGPYESLYRMTAQTNNIYKFKENDFHVFQQLFTKHKGAQTFLSNYEYSDLAAVKLSGDSATVWSISPPDHDRLVEEVESNNTLTVHLTYHISHKSNSKEDPGIMRDEIKLEIPAFEDNKTNPIRQNLLNMLKKNKSEPVLLTYIMPKFVKVTSRATVQVLNQFMLKVQDEKDTKLRNITLMLESDPNSDKVWWNILEQVDDQNYKHILQNLPYADKNSFIIYTFNDKIFPSTLSIITGGGIIGLYTTLVFVASRLLRGFFSEICFKIMFDDMPYVDRVLQLCLDIYLVREAREFCLEEDLFAKLVFLYRSPETLIKWTRPKEELDDEDDPEGDDNQ</sequence>
<evidence type="ECO:0000259" key="14">
    <source>
        <dbReference type="Pfam" id="PF23188"/>
    </source>
</evidence>
<feature type="transmembrane region" description="Helical" evidence="11">
    <location>
        <begin position="648"/>
        <end position="668"/>
    </location>
</feature>
<feature type="region of interest" description="Disordered" evidence="10">
    <location>
        <begin position="1493"/>
        <end position="1519"/>
    </location>
</feature>
<evidence type="ECO:0000256" key="7">
    <source>
        <dbReference type="ARBA" id="ARBA00023065"/>
    </source>
</evidence>
<dbReference type="Pfam" id="PF12166">
    <property type="entry name" value="Piezo_cap"/>
    <property type="match status" value="1"/>
</dbReference>
<feature type="transmembrane region" description="Helical" evidence="11">
    <location>
        <begin position="1719"/>
        <end position="1739"/>
    </location>
</feature>
<feature type="transmembrane region" description="Helical" evidence="11">
    <location>
        <begin position="997"/>
        <end position="1013"/>
    </location>
</feature>
<feature type="transmembrane region" description="Helical" evidence="11">
    <location>
        <begin position="1767"/>
        <end position="1785"/>
    </location>
</feature>
<feature type="domain" description="Piezo TM1-24" evidence="15">
    <location>
        <begin position="26"/>
        <end position="728"/>
    </location>
</feature>
<evidence type="ECO:0000256" key="1">
    <source>
        <dbReference type="ARBA" id="ARBA00004651"/>
    </source>
</evidence>
<evidence type="ECO:0000256" key="6">
    <source>
        <dbReference type="ARBA" id="ARBA00022989"/>
    </source>
</evidence>
<keyword evidence="17" id="KW-1185">Reference proteome</keyword>
<feature type="transmembrane region" description="Helical" evidence="11">
    <location>
        <begin position="448"/>
        <end position="466"/>
    </location>
</feature>
<dbReference type="PANTHER" id="PTHR47049">
    <property type="entry name" value="PIEZO-TYPE MECHANOSENSITIVE ION CHANNEL HOMOLOG"/>
    <property type="match status" value="1"/>
</dbReference>
<feature type="transmembrane region" description="Helical" evidence="11">
    <location>
        <begin position="420"/>
        <end position="442"/>
    </location>
</feature>
<feature type="domain" description="Piezo transmembrane helical unit" evidence="14">
    <location>
        <begin position="1674"/>
        <end position="1792"/>
    </location>
</feature>
<keyword evidence="7" id="KW-0406">Ion transport</keyword>
<keyword evidence="8 11" id="KW-0472">Membrane</keyword>
<evidence type="ECO:0000259" key="16">
    <source>
        <dbReference type="Pfam" id="PF24874"/>
    </source>
</evidence>
<keyword evidence="6 11" id="KW-1133">Transmembrane helix</keyword>
<dbReference type="Pfam" id="PF23188">
    <property type="entry name" value="THU_Piezo1"/>
    <property type="match status" value="1"/>
</dbReference>
<feature type="transmembrane region" description="Helical" evidence="11">
    <location>
        <begin position="1897"/>
        <end position="1919"/>
    </location>
</feature>
<protein>
    <submittedName>
        <fullName evidence="18">Piezo-type mechanosensitive ion channel component isoform X1</fullName>
    </submittedName>
</protein>
<feature type="transmembrane region" description="Helical" evidence="11">
    <location>
        <begin position="58"/>
        <end position="83"/>
    </location>
</feature>
<evidence type="ECO:0000256" key="5">
    <source>
        <dbReference type="ARBA" id="ARBA00022692"/>
    </source>
</evidence>
<feature type="transmembrane region" description="Helical" evidence="11">
    <location>
        <begin position="912"/>
        <end position="929"/>
    </location>
</feature>
<dbReference type="Pfam" id="PF24874">
    <property type="entry name" value="Piezo_THU9_anchor"/>
    <property type="match status" value="1"/>
</dbReference>
<comment type="similarity">
    <text evidence="2">Belongs to the PIEZO (TC 1.A.75) family.</text>
</comment>
<dbReference type="InterPro" id="IPR027272">
    <property type="entry name" value="Piezo"/>
</dbReference>
<dbReference type="InterPro" id="IPR031334">
    <property type="entry name" value="Piezo_cap_dom"/>
</dbReference>
<feature type="transmembrane region" description="Helical" evidence="11">
    <location>
        <begin position="851"/>
        <end position="869"/>
    </location>
</feature>
<feature type="transmembrane region" description="Helical" evidence="11">
    <location>
        <begin position="1693"/>
        <end position="1712"/>
    </location>
</feature>
<dbReference type="InterPro" id="IPR056768">
    <property type="entry name" value="THU_Piezo"/>
</dbReference>
<feature type="transmembrane region" description="Helical" evidence="11">
    <location>
        <begin position="619"/>
        <end position="636"/>
    </location>
</feature>
<accession>A0ABM1M255</accession>
<dbReference type="InterPro" id="IPR056770">
    <property type="entry name" value="Piezo_THU9_anchor"/>
</dbReference>
<evidence type="ECO:0000259" key="13">
    <source>
        <dbReference type="Pfam" id="PF15917"/>
    </source>
</evidence>
<name>A0ABM1M255_NICVS</name>
<feature type="transmembrane region" description="Helical" evidence="11">
    <location>
        <begin position="814"/>
        <end position="839"/>
    </location>
</feature>
<dbReference type="Pfam" id="PF24871">
    <property type="entry name" value="Piezo_TM1-24"/>
    <property type="match status" value="1"/>
</dbReference>
<feature type="transmembrane region" description="Helical" evidence="11">
    <location>
        <begin position="2001"/>
        <end position="2018"/>
    </location>
</feature>
<dbReference type="RefSeq" id="XP_017768655.1">
    <property type="nucleotide sequence ID" value="XM_017913166.1"/>
</dbReference>
<evidence type="ECO:0000313" key="17">
    <source>
        <dbReference type="Proteomes" id="UP000695000"/>
    </source>
</evidence>
<dbReference type="Proteomes" id="UP000695000">
    <property type="component" value="Unplaced"/>
</dbReference>
<keyword evidence="5 11" id="KW-0812">Transmembrane</keyword>
<feature type="region of interest" description="Disordered" evidence="10">
    <location>
        <begin position="319"/>
        <end position="348"/>
    </location>
</feature>
<feature type="transmembrane region" description="Helical" evidence="11">
    <location>
        <begin position="788"/>
        <end position="808"/>
    </location>
</feature>
<feature type="transmembrane region" description="Helical" evidence="11">
    <location>
        <begin position="595"/>
        <end position="613"/>
    </location>
</feature>
<evidence type="ECO:0000256" key="3">
    <source>
        <dbReference type="ARBA" id="ARBA00022448"/>
    </source>
</evidence>